<name>A0A849C3F4_9NOCA</name>
<dbReference type="Pfam" id="PF18007">
    <property type="entry name" value="Rv3651-like_N"/>
    <property type="match status" value="1"/>
</dbReference>
<evidence type="ECO:0000259" key="2">
    <source>
        <dbReference type="Pfam" id="PF18007"/>
    </source>
</evidence>
<evidence type="ECO:0000313" key="4">
    <source>
        <dbReference type="Proteomes" id="UP000586827"/>
    </source>
</evidence>
<protein>
    <submittedName>
        <fullName evidence="3">DUF5593 domain-containing protein</fullName>
    </submittedName>
</protein>
<feature type="region of interest" description="Disordered" evidence="1">
    <location>
        <begin position="341"/>
        <end position="373"/>
    </location>
</feature>
<comment type="caution">
    <text evidence="3">The sequence shown here is derived from an EMBL/GenBank/DDBJ whole genome shotgun (WGS) entry which is preliminary data.</text>
</comment>
<gene>
    <name evidence="3" type="ORF">HLB23_06390</name>
</gene>
<dbReference type="Proteomes" id="UP000586827">
    <property type="component" value="Unassembled WGS sequence"/>
</dbReference>
<reference evidence="3 4" key="1">
    <citation type="submission" date="2020-05" db="EMBL/GenBank/DDBJ databases">
        <title>MicrobeNet Type strains.</title>
        <authorList>
            <person name="Nicholson A.C."/>
        </authorList>
    </citation>
    <scope>NUCLEOTIDE SEQUENCE [LARGE SCALE GENOMIC DNA]</scope>
    <source>
        <strain evidence="3 4">JCM 3224</strain>
    </source>
</reference>
<dbReference type="AlphaFoldDB" id="A0A849C3F4"/>
<organism evidence="3 4">
    <name type="scientific">Nocardia uniformis</name>
    <dbReference type="NCBI Taxonomy" id="53432"/>
    <lineage>
        <taxon>Bacteria</taxon>
        <taxon>Bacillati</taxon>
        <taxon>Actinomycetota</taxon>
        <taxon>Actinomycetes</taxon>
        <taxon>Mycobacteriales</taxon>
        <taxon>Nocardiaceae</taxon>
        <taxon>Nocardia</taxon>
    </lineage>
</organism>
<dbReference type="RefSeq" id="WP_067526593.1">
    <property type="nucleotide sequence ID" value="NZ_JABELX010000003.1"/>
</dbReference>
<dbReference type="EMBL" id="JABELX010000003">
    <property type="protein sequence ID" value="NNH69499.1"/>
    <property type="molecule type" value="Genomic_DNA"/>
</dbReference>
<evidence type="ECO:0000313" key="3">
    <source>
        <dbReference type="EMBL" id="NNH69499.1"/>
    </source>
</evidence>
<keyword evidence="4" id="KW-1185">Reference proteome</keyword>
<proteinExistence type="predicted"/>
<feature type="domain" description="Rv3651-like N-terminal" evidence="2">
    <location>
        <begin position="4"/>
        <end position="105"/>
    </location>
</feature>
<accession>A0A849C3F4</accession>
<dbReference type="InterPro" id="IPR041458">
    <property type="entry name" value="Rv3651-like_N"/>
</dbReference>
<sequence length="373" mass="41229">MIPWVTVETLVPSAMSVATIGGDQRDFASVRRVLQRVLKRTPALYDSLTTHSVIEALHATRCDGKALDLEVPTTTGPHVLQTRPVLGPTDEVHAVQLWIGPAGVPVEPPRAVGAVWDLDTQVIRQPSAVTALRGISVEEYVPTMSIAELFQRTAVFDRHGEVLDLLYNPGRDDKLQFDLDLAPVAGRPAGRWRLTVRAREQGAWMLIEDVSSASPLRLWPTLEQVGLREAHRRAGTHLAVIQLEHTSISHWLTDSAPWIRWEYLYRPVDVFHPQDRERIAAVQGLLATGVATEVTVRTLSYSGSYVPTTIRLYPYPGFSRSQLVLGEVLLADSVGYLSAGSAGPAQPESSTRLGYDEHLSRHRVDHPDYGRAS</sequence>
<evidence type="ECO:0000256" key="1">
    <source>
        <dbReference type="SAM" id="MobiDB-lite"/>
    </source>
</evidence>